<gene>
    <name evidence="2" type="ORF">BN9_100800</name>
</gene>
<reference evidence="2 3" key="1">
    <citation type="submission" date="2012-05" db="EMBL/GenBank/DDBJ databases">
        <title>Recombination and specialization in a pathogen metapopulation.</title>
        <authorList>
            <person name="Gardiner A."/>
            <person name="Kemen E."/>
            <person name="Schultz-Larsen T."/>
            <person name="MacLean D."/>
            <person name="Van Oosterhout C."/>
            <person name="Jones J.D.G."/>
        </authorList>
    </citation>
    <scope>NUCLEOTIDE SEQUENCE [LARGE SCALE GENOMIC DNA]</scope>
    <source>
        <strain evidence="2 3">Ac Nc2</strain>
    </source>
</reference>
<feature type="domain" description="ORC6 second cyclin-like" evidence="1">
    <location>
        <begin position="94"/>
        <end position="188"/>
    </location>
</feature>
<dbReference type="EMBL" id="CAIX01000253">
    <property type="protein sequence ID" value="CCI48871.1"/>
    <property type="molecule type" value="Genomic_DNA"/>
</dbReference>
<dbReference type="Pfam" id="PF21913">
    <property type="entry name" value="ORC6_2nd"/>
    <property type="match status" value="1"/>
</dbReference>
<dbReference type="SUPFAM" id="SSF47954">
    <property type="entry name" value="Cyclin-like"/>
    <property type="match status" value="1"/>
</dbReference>
<dbReference type="OrthoDB" id="5552484at2759"/>
<keyword evidence="3" id="KW-1185">Reference proteome</keyword>
<dbReference type="PANTHER" id="PTHR13394:SF0">
    <property type="entry name" value="ORIGIN RECOGNITION COMPLEX SUBUNIT 6"/>
    <property type="match status" value="1"/>
</dbReference>
<proteinExistence type="predicted"/>
<dbReference type="InterPro" id="IPR054113">
    <property type="entry name" value="ORC6_cyclin-like_2nd"/>
</dbReference>
<accession>A0A024GQQ7</accession>
<dbReference type="STRING" id="65357.A0A024GQQ7"/>
<dbReference type="GO" id="GO:0006270">
    <property type="term" value="P:DNA replication initiation"/>
    <property type="evidence" value="ECO:0007669"/>
    <property type="project" value="TreeGrafter"/>
</dbReference>
<dbReference type="InterPro" id="IPR020529">
    <property type="entry name" value="ORC6_met/pln"/>
</dbReference>
<protein>
    <recommendedName>
        <fullName evidence="1">ORC6 second cyclin-like domain-containing protein</fullName>
    </recommendedName>
</protein>
<evidence type="ECO:0000313" key="3">
    <source>
        <dbReference type="Proteomes" id="UP000053237"/>
    </source>
</evidence>
<evidence type="ECO:0000259" key="1">
    <source>
        <dbReference type="Pfam" id="PF21913"/>
    </source>
</evidence>
<evidence type="ECO:0000313" key="2">
    <source>
        <dbReference type="EMBL" id="CCI48871.1"/>
    </source>
</evidence>
<sequence>MNFDELARRSGHISSSVIAKAREYQRLTEAKKTCCGSQSLCLAPACLYIAAVAEKESIDLRKLCSVAGAKYRQTEQTIQQVVNAVGKQNIIRLSTTALCIRYGCSSIVTLVTAVNDDYREVALRLLRNRRGARDCVQNASKEYNDPVYAAACLYACSKYAKLHVDKEALVRDVLANEQTFDSILTSIEYHCKDIISGVKPIEIKKWSQESDSTHSARSITTGTEVLSMDKIVKETATIKRKNVMQATSITLKRKMAIKAASRDEYLQWRQLVLKSIQAARE</sequence>
<dbReference type="AlphaFoldDB" id="A0A024GQQ7"/>
<name>A0A024GQQ7_9STRA</name>
<dbReference type="InterPro" id="IPR036915">
    <property type="entry name" value="Cyclin-like_sf"/>
</dbReference>
<comment type="caution">
    <text evidence="2">The sequence shown here is derived from an EMBL/GenBank/DDBJ whole genome shotgun (WGS) entry which is preliminary data.</text>
</comment>
<dbReference type="GO" id="GO:0005664">
    <property type="term" value="C:nuclear origin of replication recognition complex"/>
    <property type="evidence" value="ECO:0007669"/>
    <property type="project" value="InterPro"/>
</dbReference>
<dbReference type="PANTHER" id="PTHR13394">
    <property type="entry name" value="ORIGIN RECOGNITION COMPLEX SUBUNIT 6"/>
    <property type="match status" value="1"/>
</dbReference>
<dbReference type="Gene3D" id="1.10.472.10">
    <property type="entry name" value="Cyclin-like"/>
    <property type="match status" value="2"/>
</dbReference>
<dbReference type="InParanoid" id="A0A024GQQ7"/>
<organism evidence="2 3">
    <name type="scientific">Albugo candida</name>
    <dbReference type="NCBI Taxonomy" id="65357"/>
    <lineage>
        <taxon>Eukaryota</taxon>
        <taxon>Sar</taxon>
        <taxon>Stramenopiles</taxon>
        <taxon>Oomycota</taxon>
        <taxon>Peronosporomycetes</taxon>
        <taxon>Albuginales</taxon>
        <taxon>Albuginaceae</taxon>
        <taxon>Albugo</taxon>
    </lineage>
</organism>
<dbReference type="Proteomes" id="UP000053237">
    <property type="component" value="Unassembled WGS sequence"/>
</dbReference>